<name>C5K9J4_PERM5</name>
<dbReference type="OMA" id="DEWHIPC"/>
<feature type="transmembrane region" description="Helical" evidence="2">
    <location>
        <begin position="169"/>
        <end position="191"/>
    </location>
</feature>
<evidence type="ECO:0000256" key="1">
    <source>
        <dbReference type="SAM" id="MobiDB-lite"/>
    </source>
</evidence>
<keyword evidence="4" id="KW-1185">Reference proteome</keyword>
<feature type="region of interest" description="Disordered" evidence="1">
    <location>
        <begin position="201"/>
        <end position="238"/>
    </location>
</feature>
<keyword evidence="2" id="KW-1133">Transmembrane helix</keyword>
<dbReference type="EMBL" id="GG671513">
    <property type="protein sequence ID" value="EER18766.1"/>
    <property type="molecule type" value="Genomic_DNA"/>
</dbReference>
<dbReference type="GeneID" id="9049009"/>
<evidence type="ECO:0000313" key="4">
    <source>
        <dbReference type="Proteomes" id="UP000007800"/>
    </source>
</evidence>
<keyword evidence="2" id="KW-0472">Membrane</keyword>
<dbReference type="Proteomes" id="UP000007800">
    <property type="component" value="Unassembled WGS sequence"/>
</dbReference>
<evidence type="ECO:0000256" key="2">
    <source>
        <dbReference type="SAM" id="Phobius"/>
    </source>
</evidence>
<dbReference type="OrthoDB" id="438385at2759"/>
<feature type="compositionally biased region" description="Polar residues" evidence="1">
    <location>
        <begin position="201"/>
        <end position="218"/>
    </location>
</feature>
<evidence type="ECO:0000313" key="3">
    <source>
        <dbReference type="EMBL" id="EER18766.1"/>
    </source>
</evidence>
<dbReference type="AlphaFoldDB" id="C5K9J4"/>
<reference evidence="3 4" key="1">
    <citation type="submission" date="2008-07" db="EMBL/GenBank/DDBJ databases">
        <authorList>
            <person name="El-Sayed N."/>
            <person name="Caler E."/>
            <person name="Inman J."/>
            <person name="Amedeo P."/>
            <person name="Hass B."/>
            <person name="Wortman J."/>
        </authorList>
    </citation>
    <scope>NUCLEOTIDE SEQUENCE [LARGE SCALE GENOMIC DNA]</scope>
    <source>
        <strain evidence="4">ATCC 50983 / TXsc</strain>
    </source>
</reference>
<dbReference type="InParanoid" id="C5K9J4"/>
<accession>C5K9J4</accession>
<dbReference type="RefSeq" id="XP_002786970.1">
    <property type="nucleotide sequence ID" value="XM_002786924.1"/>
</dbReference>
<sequence length="238" mass="26384">MLCFPTNYTQFEYEWHPYLSENIDCPYTWNRFMQRCECQEGVIYAKRNPLTSSVMLEADEWHIPCPKRGTGLALPDNGSHWLDRDIPAPERWPHIIPDCHGRGNWSEREGICICEEGWRTTYTPGGTREFCVKNVTTTRPPNSTHAPVWGRIVGVTPTPGQSNSSDTPMIVVAIPFLVVIVGQLFAILWLFKALRRQAKESSSAGTVEASSNGGSASPTGEIHNASAGPLVCAPVKSP</sequence>
<gene>
    <name evidence="3" type="ORF">Pmar_PMAR006386</name>
</gene>
<organism evidence="4">
    <name type="scientific">Perkinsus marinus (strain ATCC 50983 / TXsc)</name>
    <dbReference type="NCBI Taxonomy" id="423536"/>
    <lineage>
        <taxon>Eukaryota</taxon>
        <taxon>Sar</taxon>
        <taxon>Alveolata</taxon>
        <taxon>Perkinsozoa</taxon>
        <taxon>Perkinsea</taxon>
        <taxon>Perkinsida</taxon>
        <taxon>Perkinsidae</taxon>
        <taxon>Perkinsus</taxon>
    </lineage>
</organism>
<proteinExistence type="predicted"/>
<protein>
    <submittedName>
        <fullName evidence="3">Uncharacterized protein</fullName>
    </submittedName>
</protein>
<keyword evidence="2" id="KW-0812">Transmembrane</keyword>